<evidence type="ECO:0000256" key="2">
    <source>
        <dbReference type="SAM" id="Phobius"/>
    </source>
</evidence>
<keyword evidence="1" id="KW-0175">Coiled coil</keyword>
<feature type="transmembrane region" description="Helical" evidence="2">
    <location>
        <begin position="72"/>
        <end position="94"/>
    </location>
</feature>
<reference evidence="3" key="1">
    <citation type="journal article" date="2020" name="bioRxiv">
        <title>Comparative genomics of Chlamydomonas.</title>
        <authorList>
            <person name="Craig R.J."/>
            <person name="Hasan A.R."/>
            <person name="Ness R.W."/>
            <person name="Keightley P.D."/>
        </authorList>
    </citation>
    <scope>NUCLEOTIDE SEQUENCE</scope>
    <source>
        <strain evidence="3">SAG 7.73</strain>
    </source>
</reference>
<proteinExistence type="predicted"/>
<protein>
    <submittedName>
        <fullName evidence="3">Uncharacterized protein</fullName>
    </submittedName>
</protein>
<evidence type="ECO:0000313" key="3">
    <source>
        <dbReference type="EMBL" id="KAG2425007.1"/>
    </source>
</evidence>
<comment type="caution">
    <text evidence="3">The sequence shown here is derived from an EMBL/GenBank/DDBJ whole genome shotgun (WGS) entry which is preliminary data.</text>
</comment>
<dbReference type="AlphaFoldDB" id="A0A835VQ22"/>
<dbReference type="EMBL" id="JAEHOC010000060">
    <property type="protein sequence ID" value="KAG2425007.1"/>
    <property type="molecule type" value="Genomic_DNA"/>
</dbReference>
<evidence type="ECO:0000256" key="1">
    <source>
        <dbReference type="SAM" id="Coils"/>
    </source>
</evidence>
<feature type="coiled-coil region" evidence="1">
    <location>
        <begin position="877"/>
        <end position="921"/>
    </location>
</feature>
<feature type="transmembrane region" description="Helical" evidence="2">
    <location>
        <begin position="31"/>
        <end position="52"/>
    </location>
</feature>
<dbReference type="Proteomes" id="UP000650467">
    <property type="component" value="Unassembled WGS sequence"/>
</dbReference>
<keyword evidence="2" id="KW-1133">Transmembrane helix</keyword>
<gene>
    <name evidence="3" type="ORF">HXX76_014165</name>
</gene>
<evidence type="ECO:0000313" key="4">
    <source>
        <dbReference type="Proteomes" id="UP000650467"/>
    </source>
</evidence>
<sequence>MGVILTLINMYVMSLMAKRFMPDAGLGKLSLLYHTVTLSMLLGGLGLEFWLLSRYNEGLARANAAKYPHFAIAAVTMVYHVIFNMIIAHVLLAFNVDGVNYADMPLYQAASDFTGKLLRGRPFQDTWAPVYVPNWEARKQAILDVFRYSKDVAVPHSFVANLQQMLAGMGGQVRYEDVYHQLTDFVKKEMAASGMDPETTPQYQAIIAKIADVMFDPKLVSHQNANLGGASVAGGVAGAGGTAAGGASASGGTASRGGPDEFVAEIAQTGAPRNGLNEIIITFETNSREFLNGFQNAFGGPFAKLVWSVDHIGKAAMMCQSLQHGEVQNQQRQEMAAKEAADKAVAAAMAAEDAVQKAGLAEPMNSAADLASQKVAAAAESAKPALEAKEAAAQGVAAVEDAAVAAVVVASSAEASAKEAANAVANVKSAVTAKEAAVFEGGGASLRASGPPRNDEEDLDTKTQTALKKVTAWASARLEETKDQGAAAQAVEEAADAAARIINAACGYELIPVPAEGTAIPAQQPADILSAVRILIAPRAGGAGAASSGSSGGKPAHNTNNSFLVQLLQTGEPPNETEWATGFAGLQPTAREFAVDMRRRSEAAAMLAGAGTAPPKPRALRLRDMRTYDAAETLARNRFVAAIAKVIGERAEINSKEKARNQFIGVVNKVIANSNNDEAKKLAILSAAGALLPDVFTDATMASLRPSKDALKTNSDELRSVMAHLYAPYPHDFKVTFKLKLTKDMANDPVTPQTQPDANPTTFKKRTECFILKNKEKLGFKGPAQLQFASAVMQIQVPGHGEVAGGATAPKVQTINIGESTQIQAVREATENVRAARHWLEMFAKKPKVSTQAEAKLLAADLATMGDAVPASELNKINAVEAKLEDFKTSKKDVEKKAAGKQDTEDEKKAVKAAKDRLAKDFTKEKEESLQKAYVAAVQAAVATCVGSQQQRIKMAFETVEGRSAMG</sequence>
<accession>A0A835VQ22</accession>
<keyword evidence="4" id="KW-1185">Reference proteome</keyword>
<name>A0A835VQ22_CHLIN</name>
<keyword evidence="2" id="KW-0472">Membrane</keyword>
<keyword evidence="2" id="KW-0812">Transmembrane</keyword>
<organism evidence="3 4">
    <name type="scientific">Chlamydomonas incerta</name>
    <dbReference type="NCBI Taxonomy" id="51695"/>
    <lineage>
        <taxon>Eukaryota</taxon>
        <taxon>Viridiplantae</taxon>
        <taxon>Chlorophyta</taxon>
        <taxon>core chlorophytes</taxon>
        <taxon>Chlorophyceae</taxon>
        <taxon>CS clade</taxon>
        <taxon>Chlamydomonadales</taxon>
        <taxon>Chlamydomonadaceae</taxon>
        <taxon>Chlamydomonas</taxon>
    </lineage>
</organism>